<accession>A0A5J4V6A0</accession>
<sequence>MRSSDDHSPTTSAMNYPQNPVHTTAVQISVHSEEVRAVIAPPELIFIRLPNKQRTDKALGARGSTEVIKLFEVGQYKRIKPIALQTTPLLQSIIQQ</sequence>
<name>A0A5J4V6A0_9EUKA</name>
<organism evidence="2 3">
    <name type="scientific">Streblomastix strix</name>
    <dbReference type="NCBI Taxonomy" id="222440"/>
    <lineage>
        <taxon>Eukaryota</taxon>
        <taxon>Metamonada</taxon>
        <taxon>Preaxostyla</taxon>
        <taxon>Oxymonadida</taxon>
        <taxon>Streblomastigidae</taxon>
        <taxon>Streblomastix</taxon>
    </lineage>
</organism>
<comment type="caution">
    <text evidence="2">The sequence shown here is derived from an EMBL/GenBank/DDBJ whole genome shotgun (WGS) entry which is preliminary data.</text>
</comment>
<proteinExistence type="predicted"/>
<dbReference type="AlphaFoldDB" id="A0A5J4V6A0"/>
<evidence type="ECO:0000313" key="3">
    <source>
        <dbReference type="Proteomes" id="UP000324800"/>
    </source>
</evidence>
<gene>
    <name evidence="2" type="ORF">EZS28_026336</name>
</gene>
<evidence type="ECO:0000256" key="1">
    <source>
        <dbReference type="SAM" id="MobiDB-lite"/>
    </source>
</evidence>
<evidence type="ECO:0000313" key="2">
    <source>
        <dbReference type="EMBL" id="KAA6378137.1"/>
    </source>
</evidence>
<dbReference type="EMBL" id="SNRW01009349">
    <property type="protein sequence ID" value="KAA6378137.1"/>
    <property type="molecule type" value="Genomic_DNA"/>
</dbReference>
<feature type="compositionally biased region" description="Polar residues" evidence="1">
    <location>
        <begin position="9"/>
        <end position="20"/>
    </location>
</feature>
<feature type="region of interest" description="Disordered" evidence="1">
    <location>
        <begin position="1"/>
        <end position="20"/>
    </location>
</feature>
<dbReference type="Proteomes" id="UP000324800">
    <property type="component" value="Unassembled WGS sequence"/>
</dbReference>
<reference evidence="2 3" key="1">
    <citation type="submission" date="2019-03" db="EMBL/GenBank/DDBJ databases">
        <title>Single cell metagenomics reveals metabolic interactions within the superorganism composed of flagellate Streblomastix strix and complex community of Bacteroidetes bacteria on its surface.</title>
        <authorList>
            <person name="Treitli S.C."/>
            <person name="Kolisko M."/>
            <person name="Husnik F."/>
            <person name="Keeling P."/>
            <person name="Hampl V."/>
        </authorList>
    </citation>
    <scope>NUCLEOTIDE SEQUENCE [LARGE SCALE GENOMIC DNA]</scope>
    <source>
        <strain evidence="2">ST1C</strain>
    </source>
</reference>
<protein>
    <submittedName>
        <fullName evidence="2">Uncharacterized protein</fullName>
    </submittedName>
</protein>